<dbReference type="RefSeq" id="XP_067516413.1">
    <property type="nucleotide sequence ID" value="XM_067660312.1"/>
</dbReference>
<evidence type="ECO:0000313" key="2">
    <source>
        <dbReference type="Proteomes" id="UP000009138"/>
    </source>
</evidence>
<dbReference type="AlphaFoldDB" id="I1BXT7"/>
<protein>
    <submittedName>
        <fullName evidence="1">Uncharacterized protein</fullName>
    </submittedName>
</protein>
<name>I1BXT7_RHIO9</name>
<evidence type="ECO:0000313" key="1">
    <source>
        <dbReference type="EMBL" id="EIE81017.1"/>
    </source>
</evidence>
<dbReference type="EMBL" id="CH476735">
    <property type="protein sequence ID" value="EIE81017.1"/>
    <property type="molecule type" value="Genomic_DNA"/>
</dbReference>
<proteinExistence type="predicted"/>
<accession>I1BXT7</accession>
<dbReference type="InParanoid" id="I1BXT7"/>
<dbReference type="VEuPathDB" id="FungiDB:RO3G_05722"/>
<dbReference type="OrthoDB" id="128536at2759"/>
<dbReference type="STRING" id="246409.I1BXT7"/>
<sequence>MICKRCDTTLLPSITSTHRIQSSPVTTLVTTCKVCKAKKRYAFHNKDYELFNDKAAITDENTFPKHPFQKQPQITMLSFPHFVTDATWYSSYHSLTFFNHPDTFLVAHHVDILPLFISLRAIL</sequence>
<dbReference type="GeneID" id="93612693"/>
<dbReference type="eggNOG" id="ENOG502RX6T">
    <property type="taxonomic scope" value="Eukaryota"/>
</dbReference>
<dbReference type="Gene3D" id="6.20.50.20">
    <property type="match status" value="1"/>
</dbReference>
<dbReference type="Proteomes" id="UP000009138">
    <property type="component" value="Unassembled WGS sequence"/>
</dbReference>
<gene>
    <name evidence="1" type="ORF">RO3G_05722</name>
</gene>
<organism evidence="1 2">
    <name type="scientific">Rhizopus delemar (strain RA 99-880 / ATCC MYA-4621 / FGSC 9543 / NRRL 43880)</name>
    <name type="common">Mucormycosis agent</name>
    <name type="synonym">Rhizopus arrhizus var. delemar</name>
    <dbReference type="NCBI Taxonomy" id="246409"/>
    <lineage>
        <taxon>Eukaryota</taxon>
        <taxon>Fungi</taxon>
        <taxon>Fungi incertae sedis</taxon>
        <taxon>Mucoromycota</taxon>
        <taxon>Mucoromycotina</taxon>
        <taxon>Mucoromycetes</taxon>
        <taxon>Mucorales</taxon>
        <taxon>Mucorineae</taxon>
        <taxon>Rhizopodaceae</taxon>
        <taxon>Rhizopus</taxon>
    </lineage>
</organism>
<reference evidence="1 2" key="1">
    <citation type="journal article" date="2009" name="PLoS Genet.">
        <title>Genomic analysis of the basal lineage fungus Rhizopus oryzae reveals a whole-genome duplication.</title>
        <authorList>
            <person name="Ma L.-J."/>
            <person name="Ibrahim A.S."/>
            <person name="Skory C."/>
            <person name="Grabherr M.G."/>
            <person name="Burger G."/>
            <person name="Butler M."/>
            <person name="Elias M."/>
            <person name="Idnurm A."/>
            <person name="Lang B.F."/>
            <person name="Sone T."/>
            <person name="Abe A."/>
            <person name="Calvo S.E."/>
            <person name="Corrochano L.M."/>
            <person name="Engels R."/>
            <person name="Fu J."/>
            <person name="Hansberg W."/>
            <person name="Kim J.-M."/>
            <person name="Kodira C.D."/>
            <person name="Koehrsen M.J."/>
            <person name="Liu B."/>
            <person name="Miranda-Saavedra D."/>
            <person name="O'Leary S."/>
            <person name="Ortiz-Castellanos L."/>
            <person name="Poulter R."/>
            <person name="Rodriguez-Romero J."/>
            <person name="Ruiz-Herrera J."/>
            <person name="Shen Y.-Q."/>
            <person name="Zeng Q."/>
            <person name="Galagan J."/>
            <person name="Birren B.W."/>
            <person name="Cuomo C.A."/>
            <person name="Wickes B.L."/>
        </authorList>
    </citation>
    <scope>NUCLEOTIDE SEQUENCE [LARGE SCALE GENOMIC DNA]</scope>
    <source>
        <strain evidence="2">RA 99-880 / ATCC MYA-4621 / FGSC 9543 / NRRL 43880</strain>
    </source>
</reference>
<keyword evidence="2" id="KW-1185">Reference proteome</keyword>